<reference evidence="1" key="2">
    <citation type="submission" date="2005-04" db="EMBL/GenBank/DDBJ databases">
        <authorList>
            <person name="Buell C.R."/>
            <person name="Wing R.A."/>
            <person name="McCombie W.A."/>
            <person name="Ouyang S."/>
        </authorList>
    </citation>
    <scope>NUCLEOTIDE SEQUENCE</scope>
</reference>
<name>Q2QMK6_ORYSJ</name>
<dbReference type="EMBL" id="DP000011">
    <property type="protein sequence ID" value="ABA99788.1"/>
    <property type="molecule type" value="Genomic_DNA"/>
</dbReference>
<organism evidence="1">
    <name type="scientific">Oryza sativa subsp. japonica</name>
    <name type="common">Rice</name>
    <dbReference type="NCBI Taxonomy" id="39947"/>
    <lineage>
        <taxon>Eukaryota</taxon>
        <taxon>Viridiplantae</taxon>
        <taxon>Streptophyta</taxon>
        <taxon>Embryophyta</taxon>
        <taxon>Tracheophyta</taxon>
        <taxon>Spermatophyta</taxon>
        <taxon>Magnoliopsida</taxon>
        <taxon>Liliopsida</taxon>
        <taxon>Poales</taxon>
        <taxon>Poaceae</taxon>
        <taxon>BOP clade</taxon>
        <taxon>Oryzoideae</taxon>
        <taxon>Oryzeae</taxon>
        <taxon>Oryzinae</taxon>
        <taxon>Oryza</taxon>
        <taxon>Oryza sativa</taxon>
    </lineage>
</organism>
<proteinExistence type="predicted"/>
<sequence length="78" mass="8554">MAVATAIAATAPEIAVVVFNLQPHPPLFGGHRLPHQRIPPSILSWESCCTVLTVGGYNILDFTVERYSIRFTIIKPLP</sequence>
<reference evidence="1" key="3">
    <citation type="submission" date="2006-01" db="EMBL/GenBank/DDBJ databases">
        <authorList>
            <person name="Buell R."/>
        </authorList>
    </citation>
    <scope>NUCLEOTIDE SEQUENCE</scope>
</reference>
<reference evidence="1" key="1">
    <citation type="journal article" date="2005" name="BMC Biol.">
        <title>The sequence of rice chromosomes 11 and 12, rich in disease resistance genes and recent gene duplications.</title>
        <authorList>
            <consortium name="The rice chromosomes 11 and 12 sequencing consortia"/>
        </authorList>
    </citation>
    <scope>NUCLEOTIDE SEQUENCE [LARGE SCALE GENOMIC DNA]</scope>
</reference>
<evidence type="ECO:0000313" key="1">
    <source>
        <dbReference type="EMBL" id="ABA99788.1"/>
    </source>
</evidence>
<dbReference type="AlphaFoldDB" id="Q2QMK6"/>
<gene>
    <name evidence="1" type="ordered locus">LOC_Os12g40850</name>
</gene>
<protein>
    <submittedName>
        <fullName evidence="1">Uncharacterized protein</fullName>
    </submittedName>
</protein>
<accession>Q2QMK6</accession>